<keyword evidence="2 5" id="KW-0378">Hydrolase</keyword>
<dbReference type="SUPFAM" id="SSF51445">
    <property type="entry name" value="(Trans)glycosidases"/>
    <property type="match status" value="1"/>
</dbReference>
<evidence type="ECO:0000256" key="2">
    <source>
        <dbReference type="ARBA" id="ARBA00022801"/>
    </source>
</evidence>
<evidence type="ECO:0000256" key="3">
    <source>
        <dbReference type="ARBA" id="ARBA00023295"/>
    </source>
</evidence>
<dbReference type="InterPro" id="IPR017853">
    <property type="entry name" value="GH"/>
</dbReference>
<protein>
    <submittedName>
        <fullName evidence="5">Glycoside hydrolase family 13 protein</fullName>
    </submittedName>
</protein>
<dbReference type="InterPro" id="IPR032091">
    <property type="entry name" value="Malt_amylase-like_C"/>
</dbReference>
<dbReference type="Pfam" id="PF00128">
    <property type="entry name" value="Alpha-amylase"/>
    <property type="match status" value="1"/>
</dbReference>
<feature type="domain" description="Glycosyl hydrolase family 13 catalytic" evidence="4">
    <location>
        <begin position="126"/>
        <end position="532"/>
    </location>
</feature>
<dbReference type="InterPro" id="IPR013780">
    <property type="entry name" value="Glyco_hydro_b"/>
</dbReference>
<dbReference type="Gene3D" id="3.90.400.10">
    <property type="entry name" value="Oligo-1,6-glucosidase, Domain 2"/>
    <property type="match status" value="1"/>
</dbReference>
<dbReference type="Gene3D" id="2.60.40.1180">
    <property type="entry name" value="Golgi alpha-mannosidase II"/>
    <property type="match status" value="1"/>
</dbReference>
<proteinExistence type="inferred from homology"/>
<dbReference type="EMBL" id="DWWJ01000070">
    <property type="protein sequence ID" value="HJC40626.1"/>
    <property type="molecule type" value="Genomic_DNA"/>
</dbReference>
<dbReference type="AlphaFoldDB" id="A0A9D2NXR2"/>
<evidence type="ECO:0000259" key="4">
    <source>
        <dbReference type="SMART" id="SM00642"/>
    </source>
</evidence>
<reference evidence="5" key="1">
    <citation type="journal article" date="2021" name="PeerJ">
        <title>Extensive microbial diversity within the chicken gut microbiome revealed by metagenomics and culture.</title>
        <authorList>
            <person name="Gilroy R."/>
            <person name="Ravi A."/>
            <person name="Getino M."/>
            <person name="Pursley I."/>
            <person name="Horton D.L."/>
            <person name="Alikhan N.F."/>
            <person name="Baker D."/>
            <person name="Gharbi K."/>
            <person name="Hall N."/>
            <person name="Watson M."/>
            <person name="Adriaenssens E.M."/>
            <person name="Foster-Nyarko E."/>
            <person name="Jarju S."/>
            <person name="Secka A."/>
            <person name="Antonio M."/>
            <person name="Oren A."/>
            <person name="Chaudhuri R.R."/>
            <person name="La Ragione R."/>
            <person name="Hildebrand F."/>
            <person name="Pallen M.J."/>
        </authorList>
    </citation>
    <scope>NUCLEOTIDE SEQUENCE</scope>
    <source>
        <strain evidence="5">CHK186-1790</strain>
    </source>
</reference>
<keyword evidence="3" id="KW-0326">Glycosidase</keyword>
<sequence>MTEHTIFDARDPRCKTPFGAVASGTPVALTLRPGRGEGWSRAFLRARFEFRDNEVRTLPMPWTGLEGDRDLFSCTLETTDYLGLIWYSFVLERLDGKRLELPERQLTVYDGTAEVPAWFGEGVTYQIFPDRFRRTAIPDPTGMVGGRSVHTGWYEEPEWRPDARGEVRNRDFFGGSLAGVLEKLDYLRDLGVETLYFCPIFEAPENHRYGTGDYEKIDPMLGSNQDFEVLCAAARARGMRVMLDGVFNHQGFVSRYFNGDGSYPGLGAHQSKESPYYPWYRFSHWPDHYESWWGIYSLPAVNESEPSYVDYIIESPDSIIRRWLEAGADGWRLDVADELPDEFIRKLHAAARAVKPEAVIIGEVWEDGSNKIAYGVRRRHLQGGYLDGLMNYPFRNAVLSWLLGGDAGAFRDTMEQQRENYPPAAFYSGMNSLGTHDTVRILTLLGVGSDCAAQSKEWRAEYRMTPEERLRGLQRLRLASLVQYAFPGSPTLYYGDEAGMEGFEDPFNRRPFPWGAEDRDLTAWYAALGRARRTLPPLRRGDIQYIRAEGGVLAFTRTWEGDTVLCAANGGGEPARLELPGSWADLDGMVTHPARRDTGLARIDLPPMTGLLLRRLPTP</sequence>
<dbReference type="SUPFAM" id="SSF51011">
    <property type="entry name" value="Glycosyl hydrolase domain"/>
    <property type="match status" value="1"/>
</dbReference>
<evidence type="ECO:0000313" key="6">
    <source>
        <dbReference type="Proteomes" id="UP000823882"/>
    </source>
</evidence>
<dbReference type="Proteomes" id="UP000823882">
    <property type="component" value="Unassembled WGS sequence"/>
</dbReference>
<dbReference type="SMART" id="SM00642">
    <property type="entry name" value="Aamy"/>
    <property type="match status" value="1"/>
</dbReference>
<dbReference type="GO" id="GO:0016798">
    <property type="term" value="F:hydrolase activity, acting on glycosyl bonds"/>
    <property type="evidence" value="ECO:0007669"/>
    <property type="project" value="UniProtKB-KW"/>
</dbReference>
<dbReference type="Pfam" id="PF16657">
    <property type="entry name" value="Malt_amylase_C"/>
    <property type="match status" value="1"/>
</dbReference>
<evidence type="ECO:0000256" key="1">
    <source>
        <dbReference type="ARBA" id="ARBA00008061"/>
    </source>
</evidence>
<dbReference type="Gene3D" id="3.20.20.80">
    <property type="entry name" value="Glycosidases"/>
    <property type="match status" value="1"/>
</dbReference>
<dbReference type="GO" id="GO:0005975">
    <property type="term" value="P:carbohydrate metabolic process"/>
    <property type="evidence" value="ECO:0007669"/>
    <property type="project" value="InterPro"/>
</dbReference>
<dbReference type="CDD" id="cd11338">
    <property type="entry name" value="AmyAc_CMD"/>
    <property type="match status" value="1"/>
</dbReference>
<gene>
    <name evidence="5" type="ORF">H9701_03610</name>
</gene>
<dbReference type="InterPro" id="IPR045857">
    <property type="entry name" value="O16G_dom_2"/>
</dbReference>
<comment type="similarity">
    <text evidence="1">Belongs to the glycosyl hydrolase 13 family.</text>
</comment>
<organism evidence="5 6">
    <name type="scientific">Candidatus Intestinimonas pullistercoris</name>
    <dbReference type="NCBI Taxonomy" id="2838623"/>
    <lineage>
        <taxon>Bacteria</taxon>
        <taxon>Bacillati</taxon>
        <taxon>Bacillota</taxon>
        <taxon>Clostridia</taxon>
        <taxon>Eubacteriales</taxon>
        <taxon>Intestinimonas</taxon>
    </lineage>
</organism>
<evidence type="ECO:0000313" key="5">
    <source>
        <dbReference type="EMBL" id="HJC40626.1"/>
    </source>
</evidence>
<dbReference type="PANTHER" id="PTHR10357">
    <property type="entry name" value="ALPHA-AMYLASE FAMILY MEMBER"/>
    <property type="match status" value="1"/>
</dbReference>
<reference evidence="5" key="2">
    <citation type="submission" date="2021-04" db="EMBL/GenBank/DDBJ databases">
        <authorList>
            <person name="Gilroy R."/>
        </authorList>
    </citation>
    <scope>NUCLEOTIDE SEQUENCE</scope>
    <source>
        <strain evidence="5">CHK186-1790</strain>
    </source>
</reference>
<dbReference type="InterPro" id="IPR006047">
    <property type="entry name" value="GH13_cat_dom"/>
</dbReference>
<comment type="caution">
    <text evidence="5">The sequence shown here is derived from an EMBL/GenBank/DDBJ whole genome shotgun (WGS) entry which is preliminary data.</text>
</comment>
<name>A0A9D2NXR2_9FIRM</name>
<dbReference type="PANTHER" id="PTHR10357:SF210">
    <property type="entry name" value="MALTODEXTRIN GLUCOSIDASE"/>
    <property type="match status" value="1"/>
</dbReference>
<accession>A0A9D2NXR2</accession>